<comment type="caution">
    <text evidence="1">The sequence shown here is derived from an EMBL/GenBank/DDBJ whole genome shotgun (WGS) entry which is preliminary data.</text>
</comment>
<name>A0AAD4QXU1_9BILA</name>
<sequence>MSSNSGPKRVSSQSSTFWQMTSQSILILLACIIAISSIPACDALACYVSEGDLAVIEENPEWTYCVMTPKTGSKANGTRFGVGPKNDDLGFINANFNVNMPFYRLIAFCYLEKYNLHLLMRASAEVTLRCICNYDLCNAETELYKYFATLGEESMFRGDRK</sequence>
<protein>
    <submittedName>
        <fullName evidence="1">Uncharacterized protein</fullName>
    </submittedName>
</protein>
<organism evidence="1 2">
    <name type="scientific">Ditylenchus destructor</name>
    <dbReference type="NCBI Taxonomy" id="166010"/>
    <lineage>
        <taxon>Eukaryota</taxon>
        <taxon>Metazoa</taxon>
        <taxon>Ecdysozoa</taxon>
        <taxon>Nematoda</taxon>
        <taxon>Chromadorea</taxon>
        <taxon>Rhabditida</taxon>
        <taxon>Tylenchina</taxon>
        <taxon>Tylenchomorpha</taxon>
        <taxon>Sphaerularioidea</taxon>
        <taxon>Anguinidae</taxon>
        <taxon>Anguininae</taxon>
        <taxon>Ditylenchus</taxon>
    </lineage>
</organism>
<reference evidence="1" key="1">
    <citation type="submission" date="2022-01" db="EMBL/GenBank/DDBJ databases">
        <title>Genome Sequence Resource for Two Populations of Ditylenchus destructor, the Migratory Endoparasitic Phytonematode.</title>
        <authorList>
            <person name="Zhang H."/>
            <person name="Lin R."/>
            <person name="Xie B."/>
        </authorList>
    </citation>
    <scope>NUCLEOTIDE SEQUENCE</scope>
    <source>
        <strain evidence="1">BazhouSP</strain>
    </source>
</reference>
<evidence type="ECO:0000313" key="2">
    <source>
        <dbReference type="Proteomes" id="UP001201812"/>
    </source>
</evidence>
<gene>
    <name evidence="1" type="ORF">DdX_18944</name>
</gene>
<evidence type="ECO:0000313" key="1">
    <source>
        <dbReference type="EMBL" id="KAI1696631.1"/>
    </source>
</evidence>
<dbReference type="EMBL" id="JAKKPZ010000316">
    <property type="protein sequence ID" value="KAI1696631.1"/>
    <property type="molecule type" value="Genomic_DNA"/>
</dbReference>
<dbReference type="InterPro" id="IPR035291">
    <property type="entry name" value="DUF5354"/>
</dbReference>
<accession>A0AAD4QXU1</accession>
<dbReference type="AlphaFoldDB" id="A0AAD4QXU1"/>
<dbReference type="Proteomes" id="UP001201812">
    <property type="component" value="Unassembled WGS sequence"/>
</dbReference>
<keyword evidence="2" id="KW-1185">Reference proteome</keyword>
<proteinExistence type="predicted"/>
<dbReference type="Pfam" id="PF17305">
    <property type="entry name" value="DUF5354"/>
    <property type="match status" value="1"/>
</dbReference>